<feature type="domain" description="Nucleotidyl transferase" evidence="1">
    <location>
        <begin position="6"/>
        <end position="240"/>
    </location>
</feature>
<dbReference type="EnsemblBacteria" id="BAA29499">
    <property type="protein sequence ID" value="BAA29499"/>
    <property type="gene ID" value="BAA29499"/>
</dbReference>
<dbReference type="PANTHER" id="PTHR42883">
    <property type="entry name" value="GLUCOSE-1-PHOSPHATE THYMIDYLTRANSFERASE"/>
    <property type="match status" value="1"/>
</dbReference>
<dbReference type="eggNOG" id="arCOG00667">
    <property type="taxonomic scope" value="Archaea"/>
</dbReference>
<dbReference type="STRING" id="70601.gene:9377344"/>
<dbReference type="KEGG" id="pho:PH0413"/>
<accession>O58150</accession>
<dbReference type="MINT" id="O58150"/>
<dbReference type="Pfam" id="PF00483">
    <property type="entry name" value="NTP_transferase"/>
    <property type="match status" value="1"/>
</dbReference>
<evidence type="ECO:0000259" key="1">
    <source>
        <dbReference type="Pfam" id="PF00483"/>
    </source>
</evidence>
<proteinExistence type="predicted"/>
<gene>
    <name evidence="2" type="ordered locus">PH0413</name>
</gene>
<evidence type="ECO:0000313" key="2">
    <source>
        <dbReference type="EMBL" id="BAA29499.1"/>
    </source>
</evidence>
<dbReference type="InterPro" id="IPR005835">
    <property type="entry name" value="NTP_transferase_dom"/>
</dbReference>
<dbReference type="InterPro" id="IPR005908">
    <property type="entry name" value="G1P_thy_trans_l"/>
</dbReference>
<dbReference type="Gene3D" id="3.90.550.10">
    <property type="entry name" value="Spore Coat Polysaccharide Biosynthesis Protein SpsA, Chain A"/>
    <property type="match status" value="1"/>
</dbReference>
<dbReference type="NCBIfam" id="TIGR01208">
    <property type="entry name" value="rmlA_long"/>
    <property type="match status" value="1"/>
</dbReference>
<dbReference type="AlphaFoldDB" id="O58150"/>
<sequence>MVDTMKALILSGGYGTRLRPLTYSQQKQLIPVANKPVLFYAIEDVIEAGIHEIGIVVGPNADLVKKTVMSVDWDANIEFIYQGEPKGLAHAILVARDYLGDEDFVMYLGDNILREGIVRHKEHFEKSDYDASILLCEVPNPQQFGVAELSEDGKTIKRLVEKPKHPPSNLALVGIYFFRPIIHEAVRHIKPSWRNELEITDAIQWLIDNGYKVGWTKVTGWWKDTGKPEDLLEANRLVLDEIEKEVKVETRAKIIGRVKIEEGAQIDENSVIKGPAVIGKNAVIRNAYIGPYTSVGNNVVIEDTEVEDSIVMDDSIIVGAGRIVESIIGRGVKIIKGNSHPMGRRLIIGDNSQIVL</sequence>
<dbReference type="PANTHER" id="PTHR42883:SF2">
    <property type="entry name" value="THYMIDYLYLTRANSFERASE"/>
    <property type="match status" value="1"/>
</dbReference>
<protein>
    <submittedName>
        <fullName evidence="2">356aa long hypothetical glucose-1-phosphate thymidylyltransferase</fullName>
    </submittedName>
</protein>
<organism evidence="2 3">
    <name type="scientific">Pyrococcus horikoshii (strain ATCC 700860 / DSM 12428 / JCM 9974 / NBRC 100139 / OT-3)</name>
    <dbReference type="NCBI Taxonomy" id="70601"/>
    <lineage>
        <taxon>Archaea</taxon>
        <taxon>Methanobacteriati</taxon>
        <taxon>Methanobacteriota</taxon>
        <taxon>Thermococci</taxon>
        <taxon>Thermococcales</taxon>
        <taxon>Thermococcaceae</taxon>
        <taxon>Pyrococcus</taxon>
    </lineage>
</organism>
<dbReference type="PIR" id="F71151">
    <property type="entry name" value="F71151"/>
</dbReference>
<evidence type="ECO:0000313" key="3">
    <source>
        <dbReference type="Proteomes" id="UP000000752"/>
    </source>
</evidence>
<dbReference type="SMR" id="O58150"/>
<dbReference type="EMBL" id="BA000001">
    <property type="protein sequence ID" value="BAA29499.1"/>
    <property type="molecule type" value="Genomic_DNA"/>
</dbReference>
<dbReference type="SUPFAM" id="SSF53448">
    <property type="entry name" value="Nucleotide-diphospho-sugar transferases"/>
    <property type="match status" value="1"/>
</dbReference>
<reference evidence="2 3" key="1">
    <citation type="journal article" date="1998" name="DNA Res.">
        <title>Complete sequence and gene organization of the genome of a hyper-thermophilic archaebacterium, Pyrococcus horikoshii OT3.</title>
        <authorList>
            <person name="Kawarabayasi Y."/>
            <person name="Sawada M."/>
            <person name="Horikawa H."/>
            <person name="Haikawa Y."/>
            <person name="Hino Y."/>
            <person name="Yamamoto S."/>
            <person name="Sekine M."/>
            <person name="Baba S."/>
            <person name="Kosugi H."/>
            <person name="Hosoyama A."/>
            <person name="Nagai Y."/>
            <person name="Sakai M."/>
            <person name="Ogura K."/>
            <person name="Otuka R."/>
            <person name="Nakazawa H."/>
            <person name="Takamiya M."/>
            <person name="Ohfuku Y."/>
            <person name="Funahashi T."/>
            <person name="Tanaka T."/>
            <person name="Kudoh Y."/>
            <person name="Yamazaki J."/>
            <person name="Kushida N."/>
            <person name="Oguchi A."/>
            <person name="Aoki K."/>
            <person name="Nakamura Y."/>
            <person name="Robb T.F."/>
            <person name="Horikoshi K."/>
            <person name="Masuchi Y."/>
            <person name="Shizuya H."/>
            <person name="Kikuchi H."/>
        </authorList>
    </citation>
    <scope>NUCLEOTIDE SEQUENCE [LARGE SCALE GENOMIC DNA]</scope>
    <source>
        <strain evidence="3">ATCC 700860 / DSM 12428 / JCM 9974 / NBRC 100139 / OT-3</strain>
    </source>
</reference>
<dbReference type="Gene3D" id="2.160.10.10">
    <property type="entry name" value="Hexapeptide repeat proteins"/>
    <property type="match status" value="1"/>
</dbReference>
<keyword evidence="3" id="KW-1185">Reference proteome</keyword>
<dbReference type="InterPro" id="IPR029044">
    <property type="entry name" value="Nucleotide-diphossugar_trans"/>
</dbReference>
<dbReference type="Proteomes" id="UP000000752">
    <property type="component" value="Chromosome"/>
</dbReference>
<name>O58150_PYRHO</name>
<dbReference type="CDD" id="cd04189">
    <property type="entry name" value="G1P_TT_long"/>
    <property type="match status" value="1"/>
</dbReference>